<gene>
    <name evidence="3" type="ORF">Pla8534_71310</name>
</gene>
<dbReference type="Pfam" id="PF13400">
    <property type="entry name" value="Tad"/>
    <property type="match status" value="1"/>
</dbReference>
<evidence type="ECO:0000313" key="4">
    <source>
        <dbReference type="Proteomes" id="UP000317648"/>
    </source>
</evidence>
<proteinExistence type="predicted"/>
<dbReference type="InterPro" id="IPR028087">
    <property type="entry name" value="Tad_N"/>
</dbReference>
<dbReference type="KEGG" id="lcre:Pla8534_71310"/>
<dbReference type="OrthoDB" id="268041at2"/>
<dbReference type="RefSeq" id="WP_145059075.1">
    <property type="nucleotide sequence ID" value="NZ_CP036433.1"/>
</dbReference>
<keyword evidence="1" id="KW-1133">Transmembrane helix</keyword>
<evidence type="ECO:0000256" key="1">
    <source>
        <dbReference type="SAM" id="Phobius"/>
    </source>
</evidence>
<feature type="domain" description="Putative Flp pilus-assembly TadG-like N-terminal" evidence="2">
    <location>
        <begin position="31"/>
        <end position="75"/>
    </location>
</feature>
<evidence type="ECO:0000259" key="2">
    <source>
        <dbReference type="Pfam" id="PF13400"/>
    </source>
</evidence>
<organism evidence="3 4">
    <name type="scientific">Lignipirellula cremea</name>
    <dbReference type="NCBI Taxonomy" id="2528010"/>
    <lineage>
        <taxon>Bacteria</taxon>
        <taxon>Pseudomonadati</taxon>
        <taxon>Planctomycetota</taxon>
        <taxon>Planctomycetia</taxon>
        <taxon>Pirellulales</taxon>
        <taxon>Pirellulaceae</taxon>
        <taxon>Lignipirellula</taxon>
    </lineage>
</organism>
<protein>
    <recommendedName>
        <fullName evidence="2">Putative Flp pilus-assembly TadG-like N-terminal domain-containing protein</fullName>
    </recommendedName>
</protein>
<keyword evidence="4" id="KW-1185">Reference proteome</keyword>
<sequence length="217" mass="23428">MRNSLRFPQLGPFSPRRTRSIRQARRQQRGIASIWTLLLVPVIAIGLVLVVEIANLWIARAELENAMEAAALAAVKEWGDNIGGSTATPRTVGKDYAALNTVRKVPVVISDVRDDSNPVGNPNENVSYTEDLLFGAITSTPVDAPNHVFNASVAPNCGVGQPYAVRAKKRVKANSVCANLFGVNLNGFFVQAEAVAVYDCVSKRTQLIRIATYAGIP</sequence>
<feature type="transmembrane region" description="Helical" evidence="1">
    <location>
        <begin position="32"/>
        <end position="58"/>
    </location>
</feature>
<reference evidence="3 4" key="1">
    <citation type="submission" date="2019-02" db="EMBL/GenBank/DDBJ databases">
        <title>Deep-cultivation of Planctomycetes and their phenomic and genomic characterization uncovers novel biology.</title>
        <authorList>
            <person name="Wiegand S."/>
            <person name="Jogler M."/>
            <person name="Boedeker C."/>
            <person name="Pinto D."/>
            <person name="Vollmers J."/>
            <person name="Rivas-Marin E."/>
            <person name="Kohn T."/>
            <person name="Peeters S.H."/>
            <person name="Heuer A."/>
            <person name="Rast P."/>
            <person name="Oberbeckmann S."/>
            <person name="Bunk B."/>
            <person name="Jeske O."/>
            <person name="Meyerdierks A."/>
            <person name="Storesund J.E."/>
            <person name="Kallscheuer N."/>
            <person name="Luecker S."/>
            <person name="Lage O.M."/>
            <person name="Pohl T."/>
            <person name="Merkel B.J."/>
            <person name="Hornburger P."/>
            <person name="Mueller R.-W."/>
            <person name="Bruemmer F."/>
            <person name="Labrenz M."/>
            <person name="Spormann A.M."/>
            <person name="Op den Camp H."/>
            <person name="Overmann J."/>
            <person name="Amann R."/>
            <person name="Jetten M.S.M."/>
            <person name="Mascher T."/>
            <person name="Medema M.H."/>
            <person name="Devos D.P."/>
            <person name="Kaster A.-K."/>
            <person name="Ovreas L."/>
            <person name="Rohde M."/>
            <person name="Galperin M.Y."/>
            <person name="Jogler C."/>
        </authorList>
    </citation>
    <scope>NUCLEOTIDE SEQUENCE [LARGE SCALE GENOMIC DNA]</scope>
    <source>
        <strain evidence="3 4">Pla85_3_4</strain>
    </source>
</reference>
<accession>A0A518E579</accession>
<keyword evidence="1" id="KW-0812">Transmembrane</keyword>
<evidence type="ECO:0000313" key="3">
    <source>
        <dbReference type="EMBL" id="QDU99218.1"/>
    </source>
</evidence>
<name>A0A518E579_9BACT</name>
<dbReference type="Proteomes" id="UP000317648">
    <property type="component" value="Chromosome"/>
</dbReference>
<dbReference type="EMBL" id="CP036433">
    <property type="protein sequence ID" value="QDU99218.1"/>
    <property type="molecule type" value="Genomic_DNA"/>
</dbReference>
<dbReference type="AlphaFoldDB" id="A0A518E579"/>
<keyword evidence="1" id="KW-0472">Membrane</keyword>